<dbReference type="InterPro" id="IPR050983">
    <property type="entry name" value="GST_Omega/HSP26"/>
</dbReference>
<reference evidence="3" key="1">
    <citation type="journal article" date="2019" name="Int. J. Syst. Evol. Microbiol.">
        <title>The Global Catalogue of Microorganisms (GCM) 10K type strain sequencing project: providing services to taxonomists for standard genome sequencing and annotation.</title>
        <authorList>
            <consortium name="The Broad Institute Genomics Platform"/>
            <consortium name="The Broad Institute Genome Sequencing Center for Infectious Disease"/>
            <person name="Wu L."/>
            <person name="Ma J."/>
        </authorList>
    </citation>
    <scope>NUCLEOTIDE SEQUENCE [LARGE SCALE GENOMIC DNA]</scope>
    <source>
        <strain evidence="3">CGMCC 1.16275</strain>
    </source>
</reference>
<dbReference type="PROSITE" id="PS50404">
    <property type="entry name" value="GST_NTER"/>
    <property type="match status" value="1"/>
</dbReference>
<dbReference type="Proteomes" id="UP001596456">
    <property type="component" value="Unassembled WGS sequence"/>
</dbReference>
<dbReference type="EMBL" id="JBHTCM010000010">
    <property type="protein sequence ID" value="MFC7333368.1"/>
    <property type="molecule type" value="Genomic_DNA"/>
</dbReference>
<protein>
    <submittedName>
        <fullName evidence="2">Glutathione S-transferase N-terminal domain-containing protein</fullName>
    </submittedName>
</protein>
<gene>
    <name evidence="2" type="ORF">ACFQPS_09360</name>
</gene>
<name>A0ABW2KVJ7_9PROT</name>
<keyword evidence="3" id="KW-1185">Reference proteome</keyword>
<accession>A0ABW2KVJ7</accession>
<dbReference type="CDD" id="cd03205">
    <property type="entry name" value="GST_C_6"/>
    <property type="match status" value="1"/>
</dbReference>
<dbReference type="Gene3D" id="1.20.1050.10">
    <property type="match status" value="1"/>
</dbReference>
<evidence type="ECO:0000313" key="2">
    <source>
        <dbReference type="EMBL" id="MFC7333368.1"/>
    </source>
</evidence>
<dbReference type="Pfam" id="PF13409">
    <property type="entry name" value="GST_N_2"/>
    <property type="match status" value="1"/>
</dbReference>
<dbReference type="PANTHER" id="PTHR43968">
    <property type="match status" value="1"/>
</dbReference>
<comment type="caution">
    <text evidence="2">The sequence shown here is derived from an EMBL/GenBank/DDBJ whole genome shotgun (WGS) entry which is preliminary data.</text>
</comment>
<dbReference type="RefSeq" id="WP_377358407.1">
    <property type="nucleotide sequence ID" value="NZ_JBHTCM010000010.1"/>
</dbReference>
<evidence type="ECO:0000313" key="3">
    <source>
        <dbReference type="Proteomes" id="UP001596456"/>
    </source>
</evidence>
<evidence type="ECO:0000259" key="1">
    <source>
        <dbReference type="PROSITE" id="PS50404"/>
    </source>
</evidence>
<feature type="domain" description="GST N-terminal" evidence="1">
    <location>
        <begin position="1"/>
        <end position="80"/>
    </location>
</feature>
<sequence>MKLYVNGTSPYARKVLVVVREKGLENAVETVLCDPWSDPAALLAVNPLSKVPALDLGDGTTLVDSDLIAEWLDASGPAPRLLAPIGPARWRALRLAALARGVTDAAFAAVLEGRRPAAERSAAWVSRQTAALRRAVPMLEKTRFPDGEPEDPGRFDLGDIGLAVALAYLDFRHAALGWRNLAPRLADWYDDAGRRPSMQATAFG</sequence>
<dbReference type="SUPFAM" id="SSF52833">
    <property type="entry name" value="Thioredoxin-like"/>
    <property type="match status" value="1"/>
</dbReference>
<dbReference type="PANTHER" id="PTHR43968:SF6">
    <property type="entry name" value="GLUTATHIONE S-TRANSFERASE OMEGA"/>
    <property type="match status" value="1"/>
</dbReference>
<dbReference type="SUPFAM" id="SSF47616">
    <property type="entry name" value="GST C-terminal domain-like"/>
    <property type="match status" value="1"/>
</dbReference>
<organism evidence="2 3">
    <name type="scientific">Rhodocista pekingensis</name>
    <dbReference type="NCBI Taxonomy" id="201185"/>
    <lineage>
        <taxon>Bacteria</taxon>
        <taxon>Pseudomonadati</taxon>
        <taxon>Pseudomonadota</taxon>
        <taxon>Alphaproteobacteria</taxon>
        <taxon>Rhodospirillales</taxon>
        <taxon>Azospirillaceae</taxon>
        <taxon>Rhodocista</taxon>
    </lineage>
</organism>
<dbReference type="InterPro" id="IPR036249">
    <property type="entry name" value="Thioredoxin-like_sf"/>
</dbReference>
<dbReference type="InterPro" id="IPR036282">
    <property type="entry name" value="Glutathione-S-Trfase_C_sf"/>
</dbReference>
<dbReference type="Pfam" id="PF13410">
    <property type="entry name" value="GST_C_2"/>
    <property type="match status" value="1"/>
</dbReference>
<dbReference type="InterPro" id="IPR004045">
    <property type="entry name" value="Glutathione_S-Trfase_N"/>
</dbReference>
<proteinExistence type="predicted"/>
<dbReference type="Gene3D" id="3.40.30.10">
    <property type="entry name" value="Glutaredoxin"/>
    <property type="match status" value="1"/>
</dbReference>